<accession>M1ZBV2</accession>
<dbReference type="HOGENOM" id="CLU_1977740_0_0_9"/>
<reference evidence="1 2" key="1">
    <citation type="submission" date="2016-11" db="EMBL/GenBank/DDBJ databases">
        <authorList>
            <person name="Manzoor S."/>
        </authorList>
    </citation>
    <scope>NUCLEOTIDE SEQUENCE [LARGE SCALE GENOMIC DNA]</scope>
    <source>
        <strain evidence="1">Clostridium ultunense strain Esp</strain>
    </source>
</reference>
<organism evidence="1 2">
    <name type="scientific">[Clostridium] ultunense Esp</name>
    <dbReference type="NCBI Taxonomy" id="1288971"/>
    <lineage>
        <taxon>Bacteria</taxon>
        <taxon>Bacillati</taxon>
        <taxon>Bacillota</taxon>
        <taxon>Tissierellia</taxon>
        <taxon>Tissierellales</taxon>
        <taxon>Tepidimicrobiaceae</taxon>
        <taxon>Schnuerera</taxon>
    </lineage>
</organism>
<proteinExistence type="predicted"/>
<gene>
    <name evidence="1" type="ORF">CUESP1_1835</name>
</gene>
<keyword evidence="2" id="KW-1185">Reference proteome</keyword>
<dbReference type="EMBL" id="LT669839">
    <property type="protein sequence ID" value="SHD77196.1"/>
    <property type="molecule type" value="Genomic_DNA"/>
</dbReference>
<dbReference type="Proteomes" id="UP000245423">
    <property type="component" value="Chromosome 1"/>
</dbReference>
<name>M1ZBV2_9FIRM</name>
<protein>
    <submittedName>
        <fullName evidence="1">Uncharacterized protein</fullName>
    </submittedName>
</protein>
<sequence>MTEIRKVEAKARETKLKILVSKHEIKKQINIWRKNIKNRGQAPISRKVNIFYRTYHSYRIEQPIIGKRIVKNYHYRNFFYLISHSQYAPPKPYLSRQNTIKEGDNNLNVGVSLIALVYIMTKIIKC</sequence>
<evidence type="ECO:0000313" key="2">
    <source>
        <dbReference type="Proteomes" id="UP000245423"/>
    </source>
</evidence>
<dbReference type="AlphaFoldDB" id="M1ZBV2"/>
<evidence type="ECO:0000313" key="1">
    <source>
        <dbReference type="EMBL" id="SHD77196.1"/>
    </source>
</evidence>